<accession>A0A1F5ZR05</accession>
<organism evidence="2 3">
    <name type="scientific">Candidatus Gottesmanbacteria bacterium RIFCSPHIGHO2_01_FULL_39_10</name>
    <dbReference type="NCBI Taxonomy" id="1798375"/>
    <lineage>
        <taxon>Bacteria</taxon>
        <taxon>Candidatus Gottesmaniibacteriota</taxon>
    </lineage>
</organism>
<dbReference type="AlphaFoldDB" id="A0A1F5ZR05"/>
<feature type="transmembrane region" description="Helical" evidence="1">
    <location>
        <begin position="12"/>
        <end position="36"/>
    </location>
</feature>
<protein>
    <recommendedName>
        <fullName evidence="4">DUF1648 domain-containing protein</fullName>
    </recommendedName>
</protein>
<evidence type="ECO:0000313" key="2">
    <source>
        <dbReference type="EMBL" id="OGG14764.1"/>
    </source>
</evidence>
<keyword evidence="1" id="KW-0472">Membrane</keyword>
<keyword evidence="1" id="KW-0812">Transmembrane</keyword>
<feature type="transmembrane region" description="Helical" evidence="1">
    <location>
        <begin position="56"/>
        <end position="81"/>
    </location>
</feature>
<keyword evidence="1" id="KW-1133">Transmembrane helix</keyword>
<dbReference type="EMBL" id="MFJE01000012">
    <property type="protein sequence ID" value="OGG14764.1"/>
    <property type="molecule type" value="Genomic_DNA"/>
</dbReference>
<dbReference type="Proteomes" id="UP000177383">
    <property type="component" value="Unassembled WGS sequence"/>
</dbReference>
<reference evidence="2 3" key="1">
    <citation type="journal article" date="2016" name="Nat. Commun.">
        <title>Thousands of microbial genomes shed light on interconnected biogeochemical processes in an aquifer system.</title>
        <authorList>
            <person name="Anantharaman K."/>
            <person name="Brown C.T."/>
            <person name="Hug L.A."/>
            <person name="Sharon I."/>
            <person name="Castelle C.J."/>
            <person name="Probst A.J."/>
            <person name="Thomas B.C."/>
            <person name="Singh A."/>
            <person name="Wilkins M.J."/>
            <person name="Karaoz U."/>
            <person name="Brodie E.L."/>
            <person name="Williams K.H."/>
            <person name="Hubbard S.S."/>
            <person name="Banfield J.F."/>
        </authorList>
    </citation>
    <scope>NUCLEOTIDE SEQUENCE [LARGE SCALE GENOMIC DNA]</scope>
</reference>
<comment type="caution">
    <text evidence="2">The sequence shown here is derived from an EMBL/GenBank/DDBJ whole genome shotgun (WGS) entry which is preliminary data.</text>
</comment>
<sequence>MRYGLRLLWQDAIIKKSIILVLFILAFFIIIFSVKLKELPPQLPLFYSLSRGSEQLGNPLTLLILPISAFIIIVFNTVISVYFSSREMIISRILMTIGAFACVVLFITFIKIILIVT</sequence>
<evidence type="ECO:0000313" key="3">
    <source>
        <dbReference type="Proteomes" id="UP000177383"/>
    </source>
</evidence>
<evidence type="ECO:0000256" key="1">
    <source>
        <dbReference type="SAM" id="Phobius"/>
    </source>
</evidence>
<dbReference type="STRING" id="1798375.A2773_04075"/>
<name>A0A1F5ZR05_9BACT</name>
<evidence type="ECO:0008006" key="4">
    <source>
        <dbReference type="Google" id="ProtNLM"/>
    </source>
</evidence>
<gene>
    <name evidence="2" type="ORF">A2773_04075</name>
</gene>
<proteinExistence type="predicted"/>
<feature type="transmembrane region" description="Helical" evidence="1">
    <location>
        <begin position="93"/>
        <end position="116"/>
    </location>
</feature>